<keyword evidence="2" id="KW-1185">Reference proteome</keyword>
<dbReference type="EMBL" id="LT629745">
    <property type="protein sequence ID" value="SDS03282.1"/>
    <property type="molecule type" value="Genomic_DNA"/>
</dbReference>
<evidence type="ECO:0000313" key="2">
    <source>
        <dbReference type="Proteomes" id="UP000198858"/>
    </source>
</evidence>
<dbReference type="Proteomes" id="UP000198858">
    <property type="component" value="Chromosome I"/>
</dbReference>
<evidence type="ECO:0000313" key="1">
    <source>
        <dbReference type="EMBL" id="SDS03282.1"/>
    </source>
</evidence>
<reference evidence="1 2" key="1">
    <citation type="submission" date="2016-10" db="EMBL/GenBank/DDBJ databases">
        <authorList>
            <person name="Varghese N."/>
            <person name="Submissions S."/>
        </authorList>
    </citation>
    <scope>NUCLEOTIDE SEQUENCE [LARGE SCALE GENOMIC DNA]</scope>
    <source>
        <strain evidence="1 2">Mar_2010_102</strain>
    </source>
</reference>
<gene>
    <name evidence="1" type="ORF">SAMN04488552_1884</name>
</gene>
<dbReference type="STRING" id="1250231.SAMN04488552_1884"/>
<proteinExistence type="predicted"/>
<name>A0A1H1NWD9_9FLAO</name>
<organism evidence="1 2">
    <name type="scientific">Christiangramia echinicola</name>
    <dbReference type="NCBI Taxonomy" id="279359"/>
    <lineage>
        <taxon>Bacteria</taxon>
        <taxon>Pseudomonadati</taxon>
        <taxon>Bacteroidota</taxon>
        <taxon>Flavobacteriia</taxon>
        <taxon>Flavobacteriales</taxon>
        <taxon>Flavobacteriaceae</taxon>
        <taxon>Christiangramia</taxon>
    </lineage>
</organism>
<protein>
    <submittedName>
        <fullName evidence="1">Uncharacterized protein</fullName>
    </submittedName>
</protein>
<dbReference type="RefSeq" id="WP_089662192.1">
    <property type="nucleotide sequence ID" value="NZ_LT629745.1"/>
</dbReference>
<accession>A0A1H1NWD9</accession>
<dbReference type="PROSITE" id="PS51257">
    <property type="entry name" value="PROKAR_LIPOPROTEIN"/>
    <property type="match status" value="1"/>
</dbReference>
<dbReference type="AlphaFoldDB" id="A0A1H1NWD9"/>
<sequence>MKRFILVLLIVTISSCSKKTELDFQIQDHIPENSEVFLLSPDLEKFLREVRGNKFLSQSKFALKKNITEQLEHLSILNLKNETGISFSNLSTETPIYTIITIRDSSLIPLDSARNKSIETFKEGNLKYKRVNLNENKFFLLETGNTVIISNSRQNILNSGNQEKLLNSPTFNKAWNASDRNKTSIFLNHALIETKLSDIFQPLKFPGIKSFAEWSVLDIDISESNIKLNGISLNSNDDNILNRFRKIDPQQSEIGKICPGDFISFYSVGFSDFDMLYKNARNSKLDSIPSDYPGILKHARESASIVLTNGNILALNINEMESAKETLAGLGIVSEDFRGSDIIELNEDINFQKFFPGLMTLEIAKFYTVLENFVIYSSNPEALKSMITAFQNSDTLNNKQYFTDLMTSLSSETSMLFVVNSSDFAKKLDNEESTHEFKFNKNSLAALQVINEVDYAHLHVVLSNSEKVAQSNGAEQSSSIKIDSPISKAPVFFKNHRTDQMDIAVQDENNELYLISNKGNVFWKKSMDSQITSPIYQVDLFKNGNQQMAFSTGYHMEVLDRTGKKVKGYPIKFNQPLTQPLSVFDYDNNRTYRFVLTQNKKVYMVGPKGNAIKGFSFENAGSEIIKTPKHIRLGTKDYILIAEEIGKLNILSRQGTIRVPVSEKIDFSENEWFGYQNSFVSTNPRQNLIKISQNGTVSSTDLGLAENNRIVANRNNLVYLNENELSINSKTIDLDFGLYTDPQLFTVRNRTLIAITDTQTQKVYVFNDKAELLEGFPVYGTSQVDIANADLDSKLELLVKGEDNEILLYEF</sequence>